<proteinExistence type="predicted"/>
<protein>
    <submittedName>
        <fullName evidence="1">Uncharacterized protein</fullName>
    </submittedName>
</protein>
<evidence type="ECO:0000313" key="1">
    <source>
        <dbReference type="EMBL" id="GAQ90002.1"/>
    </source>
</evidence>
<evidence type="ECO:0000313" key="2">
    <source>
        <dbReference type="Proteomes" id="UP000054558"/>
    </source>
</evidence>
<reference evidence="1 2" key="1">
    <citation type="journal article" date="2014" name="Nat. Commun.">
        <title>Klebsormidium flaccidum genome reveals primary factors for plant terrestrial adaptation.</title>
        <authorList>
            <person name="Hori K."/>
            <person name="Maruyama F."/>
            <person name="Fujisawa T."/>
            <person name="Togashi T."/>
            <person name="Yamamoto N."/>
            <person name="Seo M."/>
            <person name="Sato S."/>
            <person name="Yamada T."/>
            <person name="Mori H."/>
            <person name="Tajima N."/>
            <person name="Moriyama T."/>
            <person name="Ikeuchi M."/>
            <person name="Watanabe M."/>
            <person name="Wada H."/>
            <person name="Kobayashi K."/>
            <person name="Saito M."/>
            <person name="Masuda T."/>
            <person name="Sasaki-Sekimoto Y."/>
            <person name="Mashiguchi K."/>
            <person name="Awai K."/>
            <person name="Shimojima M."/>
            <person name="Masuda S."/>
            <person name="Iwai M."/>
            <person name="Nobusawa T."/>
            <person name="Narise T."/>
            <person name="Kondo S."/>
            <person name="Saito H."/>
            <person name="Sato R."/>
            <person name="Murakawa M."/>
            <person name="Ihara Y."/>
            <person name="Oshima-Yamada Y."/>
            <person name="Ohtaka K."/>
            <person name="Satoh M."/>
            <person name="Sonobe K."/>
            <person name="Ishii M."/>
            <person name="Ohtani R."/>
            <person name="Kanamori-Sato M."/>
            <person name="Honoki R."/>
            <person name="Miyazaki D."/>
            <person name="Mochizuki H."/>
            <person name="Umetsu J."/>
            <person name="Higashi K."/>
            <person name="Shibata D."/>
            <person name="Kamiya Y."/>
            <person name="Sato N."/>
            <person name="Nakamura Y."/>
            <person name="Tabata S."/>
            <person name="Ida S."/>
            <person name="Kurokawa K."/>
            <person name="Ohta H."/>
        </authorList>
    </citation>
    <scope>NUCLEOTIDE SEQUENCE [LARGE SCALE GENOMIC DNA]</scope>
    <source>
        <strain evidence="1 2">NIES-2285</strain>
    </source>
</reference>
<dbReference type="AlphaFoldDB" id="A0A1Y1IIS7"/>
<gene>
    <name evidence="1" type="ORF">KFL_005880060</name>
</gene>
<dbReference type="Proteomes" id="UP000054558">
    <property type="component" value="Unassembled WGS sequence"/>
</dbReference>
<sequence>MPEWSKAAQVKDGADYHRPLPELGGRAWSTRRQWICRAKARPTYKGKHPKTPQLLLLRPLVRALQRGGLHNELEAVWKTYKIGSLVYKHPSHILHRLVSALTFLARKDEVGVIASELIQVDQPIFDNNSVVLTLASLIEAGFETEAQRLADLQFEKHGVRLDVALESKISQKHTDCLGGVKSYELLLKLEGPHRASLPVQAALILHCYFPIKQTDKMWEAYQLGKGFDGNFDTTVMRYMLYELTAADRIANAEEVLEDYYRIRRDSRNRLEELGDGVFTSLFEMYMRDGRPQKVVDMVRQTVEEGYRIKRSVVNFWGMSVRKAGFRNEAKQIDIAIGERKGRRRLQPWKKQEARALGAAMRGRESS</sequence>
<dbReference type="EMBL" id="DF237537">
    <property type="protein sequence ID" value="GAQ90002.1"/>
    <property type="molecule type" value="Genomic_DNA"/>
</dbReference>
<name>A0A1Y1IIS7_KLENI</name>
<keyword evidence="2" id="KW-1185">Reference proteome</keyword>
<organism evidence="1 2">
    <name type="scientific">Klebsormidium nitens</name>
    <name type="common">Green alga</name>
    <name type="synonym">Ulothrix nitens</name>
    <dbReference type="NCBI Taxonomy" id="105231"/>
    <lineage>
        <taxon>Eukaryota</taxon>
        <taxon>Viridiplantae</taxon>
        <taxon>Streptophyta</taxon>
        <taxon>Klebsormidiophyceae</taxon>
        <taxon>Klebsormidiales</taxon>
        <taxon>Klebsormidiaceae</taxon>
        <taxon>Klebsormidium</taxon>
    </lineage>
</organism>
<accession>A0A1Y1IIS7</accession>